<dbReference type="SUPFAM" id="SSF51905">
    <property type="entry name" value="FAD/NAD(P)-binding domain"/>
    <property type="match status" value="3"/>
</dbReference>
<evidence type="ECO:0000313" key="7">
    <source>
        <dbReference type="Proteomes" id="UP000799778"/>
    </source>
</evidence>
<reference evidence="6" key="1">
    <citation type="journal article" date="2020" name="Stud. Mycol.">
        <title>101 Dothideomycetes genomes: a test case for predicting lifestyles and emergence of pathogens.</title>
        <authorList>
            <person name="Haridas S."/>
            <person name="Albert R."/>
            <person name="Binder M."/>
            <person name="Bloem J."/>
            <person name="Labutti K."/>
            <person name="Salamov A."/>
            <person name="Andreopoulos B."/>
            <person name="Baker S."/>
            <person name="Barry K."/>
            <person name="Bills G."/>
            <person name="Bluhm B."/>
            <person name="Cannon C."/>
            <person name="Castanera R."/>
            <person name="Culley D."/>
            <person name="Daum C."/>
            <person name="Ezra D."/>
            <person name="Gonzalez J."/>
            <person name="Henrissat B."/>
            <person name="Kuo A."/>
            <person name="Liang C."/>
            <person name="Lipzen A."/>
            <person name="Lutzoni F."/>
            <person name="Magnuson J."/>
            <person name="Mondo S."/>
            <person name="Nolan M."/>
            <person name="Ohm R."/>
            <person name="Pangilinan J."/>
            <person name="Park H.-J."/>
            <person name="Ramirez L."/>
            <person name="Alfaro M."/>
            <person name="Sun H."/>
            <person name="Tritt A."/>
            <person name="Yoshinaga Y."/>
            <person name="Zwiers L.-H."/>
            <person name="Turgeon B."/>
            <person name="Goodwin S."/>
            <person name="Spatafora J."/>
            <person name="Crous P."/>
            <person name="Grigoriev I."/>
        </authorList>
    </citation>
    <scope>NUCLEOTIDE SEQUENCE</scope>
    <source>
        <strain evidence="6">CBS 175.79</strain>
    </source>
</reference>
<dbReference type="InterPro" id="IPR051209">
    <property type="entry name" value="FAD-bind_Monooxygenase_sf"/>
</dbReference>
<dbReference type="InterPro" id="IPR036188">
    <property type="entry name" value="FAD/NAD-bd_sf"/>
</dbReference>
<name>A0A6A5XRW3_9PLEO</name>
<dbReference type="InterPro" id="IPR020946">
    <property type="entry name" value="Flavin_mOase-like"/>
</dbReference>
<evidence type="ECO:0000256" key="2">
    <source>
        <dbReference type="ARBA" id="ARBA00022630"/>
    </source>
</evidence>
<keyword evidence="2" id="KW-0285">Flavoprotein</keyword>
<evidence type="ECO:0000256" key="4">
    <source>
        <dbReference type="ARBA" id="ARBA00023002"/>
    </source>
</evidence>
<feature type="compositionally biased region" description="Polar residues" evidence="5">
    <location>
        <begin position="587"/>
        <end position="601"/>
    </location>
</feature>
<evidence type="ECO:0000313" key="6">
    <source>
        <dbReference type="EMBL" id="KAF2015673.1"/>
    </source>
</evidence>
<dbReference type="Proteomes" id="UP000799778">
    <property type="component" value="Unassembled WGS sequence"/>
</dbReference>
<dbReference type="PANTHER" id="PTHR42877:SF7">
    <property type="entry name" value="FLAVIN-BINDING MONOOXYGENASE-RELATED"/>
    <property type="match status" value="1"/>
</dbReference>
<evidence type="ECO:0000256" key="5">
    <source>
        <dbReference type="SAM" id="MobiDB-lite"/>
    </source>
</evidence>
<dbReference type="GO" id="GO:0004499">
    <property type="term" value="F:N,N-dimethylaniline monooxygenase activity"/>
    <property type="evidence" value="ECO:0007669"/>
    <property type="project" value="InterPro"/>
</dbReference>
<feature type="region of interest" description="Disordered" evidence="5">
    <location>
        <begin position="580"/>
        <end position="601"/>
    </location>
</feature>
<dbReference type="GO" id="GO:0050661">
    <property type="term" value="F:NADP binding"/>
    <property type="evidence" value="ECO:0007669"/>
    <property type="project" value="InterPro"/>
</dbReference>
<evidence type="ECO:0000256" key="3">
    <source>
        <dbReference type="ARBA" id="ARBA00022827"/>
    </source>
</evidence>
<dbReference type="PRINTS" id="PR00368">
    <property type="entry name" value="FADPNR"/>
</dbReference>
<gene>
    <name evidence="6" type="ORF">BU24DRAFT_347552</name>
</gene>
<comment type="similarity">
    <text evidence="1">Belongs to the FAD-binding monooxygenase family.</text>
</comment>
<dbReference type="EMBL" id="ML978069">
    <property type="protein sequence ID" value="KAF2015673.1"/>
    <property type="molecule type" value="Genomic_DNA"/>
</dbReference>
<keyword evidence="4" id="KW-0560">Oxidoreductase</keyword>
<accession>A0A6A5XRW3</accession>
<protein>
    <submittedName>
        <fullName evidence="6">FAD/NAD(P)-binding domain-containing protein</fullName>
    </submittedName>
</protein>
<dbReference type="Gene3D" id="3.50.50.60">
    <property type="entry name" value="FAD/NAD(P)-binding domain"/>
    <property type="match status" value="2"/>
</dbReference>
<dbReference type="Pfam" id="PF00743">
    <property type="entry name" value="FMO-like"/>
    <property type="match status" value="1"/>
</dbReference>
<dbReference type="GeneID" id="54280926"/>
<dbReference type="OrthoDB" id="74360at2759"/>
<dbReference type="AlphaFoldDB" id="A0A6A5XRW3"/>
<dbReference type="GO" id="GO:0050660">
    <property type="term" value="F:flavin adenine dinucleotide binding"/>
    <property type="evidence" value="ECO:0007669"/>
    <property type="project" value="InterPro"/>
</dbReference>
<keyword evidence="3" id="KW-0274">FAD</keyword>
<organism evidence="6 7">
    <name type="scientific">Aaosphaeria arxii CBS 175.79</name>
    <dbReference type="NCBI Taxonomy" id="1450172"/>
    <lineage>
        <taxon>Eukaryota</taxon>
        <taxon>Fungi</taxon>
        <taxon>Dikarya</taxon>
        <taxon>Ascomycota</taxon>
        <taxon>Pezizomycotina</taxon>
        <taxon>Dothideomycetes</taxon>
        <taxon>Pleosporomycetidae</taxon>
        <taxon>Pleosporales</taxon>
        <taxon>Pleosporales incertae sedis</taxon>
        <taxon>Aaosphaeria</taxon>
    </lineage>
</organism>
<keyword evidence="7" id="KW-1185">Reference proteome</keyword>
<proteinExistence type="inferred from homology"/>
<dbReference type="RefSeq" id="XP_033384012.1">
    <property type="nucleotide sequence ID" value="XM_033523529.1"/>
</dbReference>
<dbReference type="PANTHER" id="PTHR42877">
    <property type="entry name" value="L-ORNITHINE N(5)-MONOOXYGENASE-RELATED"/>
    <property type="match status" value="1"/>
</dbReference>
<evidence type="ECO:0000256" key="1">
    <source>
        <dbReference type="ARBA" id="ARBA00010139"/>
    </source>
</evidence>
<sequence length="601" mass="67274">MPAADVKSNPYASSLISEREIDRPRPLKVIYIGAGVSGICGAIQFRKLVPSIDLTIYEKNPQLGGTWYENRYPGCACDVPSLSYQLSFESSTEWSQFYASAPEILDYWKNVASKYDIERHIKFEHKCIEARWNEDASNWTVKLLKLSTNGAPEVVEDTSDVLITGTGTLNEWKWPEIKGIESYQGKLLHSANWDTSFDPTGKTVAVIGGGSSGIQIVPALADKVQRMDHYIRGKTWIANQIAEQHVKERQSESTNGNFSYSPEEKKAWRENPKAYLEYRKTLELSLQGFYASCERNHPQYAGIEKKFEAAMRERLKAKPELVDSLIPSYPPLCKRLTPGPGYLEALASPSVDVIGTAIQHIDATGITTNDGQHRSVDAIICATGFDTSVSSGFPIYGRDGLNLRSKYTTHPRTYLGLCTDGFPNFFQSLGPNSFQGAGSLLIIIEAIHHYIGQVLQRLAIGNLRTVEPKRGPVNNFTKFCDEYFKRTVYTANCLSWYKTAPPGATVEERMRGRVTALWPGSSIHALTALKTVRWEDYDVEYLDGNKFGWFGNGWTLADRSGDPEGLTGYLNEFQFLEPKKERKDSLTSKLDQATKTAEQCP</sequence>